<dbReference type="PROSITE" id="PS00478">
    <property type="entry name" value="LIM_DOMAIN_1"/>
    <property type="match status" value="1"/>
</dbReference>
<feature type="compositionally biased region" description="Polar residues" evidence="5">
    <location>
        <begin position="85"/>
        <end position="105"/>
    </location>
</feature>
<dbReference type="STRING" id="372326.A0A1V4JCK3"/>
<dbReference type="Proteomes" id="UP000190648">
    <property type="component" value="Unassembled WGS sequence"/>
</dbReference>
<comment type="caution">
    <text evidence="7">The sequence shown here is derived from an EMBL/GenBank/DDBJ whole genome shotgun (WGS) entry which is preliminary data.</text>
</comment>
<feature type="compositionally biased region" description="Low complexity" evidence="5">
    <location>
        <begin position="205"/>
        <end position="218"/>
    </location>
</feature>
<organism evidence="7 8">
    <name type="scientific">Patagioenas fasciata monilis</name>
    <dbReference type="NCBI Taxonomy" id="372326"/>
    <lineage>
        <taxon>Eukaryota</taxon>
        <taxon>Metazoa</taxon>
        <taxon>Chordata</taxon>
        <taxon>Craniata</taxon>
        <taxon>Vertebrata</taxon>
        <taxon>Euteleostomi</taxon>
        <taxon>Archelosauria</taxon>
        <taxon>Archosauria</taxon>
        <taxon>Dinosauria</taxon>
        <taxon>Saurischia</taxon>
        <taxon>Theropoda</taxon>
        <taxon>Coelurosauria</taxon>
        <taxon>Aves</taxon>
        <taxon>Neognathae</taxon>
        <taxon>Neoaves</taxon>
        <taxon>Columbimorphae</taxon>
        <taxon>Columbiformes</taxon>
        <taxon>Columbidae</taxon>
        <taxon>Patagioenas</taxon>
    </lineage>
</organism>
<dbReference type="Pfam" id="PF00412">
    <property type="entry name" value="LIM"/>
    <property type="match status" value="1"/>
</dbReference>
<accession>A0A1V4JCK3</accession>
<feature type="region of interest" description="Disordered" evidence="5">
    <location>
        <begin position="25"/>
        <end position="68"/>
    </location>
</feature>
<evidence type="ECO:0000313" key="7">
    <source>
        <dbReference type="EMBL" id="OPJ69918.1"/>
    </source>
</evidence>
<keyword evidence="1 4" id="KW-0479">Metal-binding</keyword>
<protein>
    <recommendedName>
        <fullName evidence="6">LIM zinc-binding domain-containing protein</fullName>
    </recommendedName>
</protein>
<dbReference type="PANTHER" id="PTHR24206">
    <property type="entry name" value="OS06G0237300 PROTEIN"/>
    <property type="match status" value="1"/>
</dbReference>
<keyword evidence="2 4" id="KW-0862">Zinc</keyword>
<evidence type="ECO:0000256" key="2">
    <source>
        <dbReference type="ARBA" id="ARBA00022833"/>
    </source>
</evidence>
<reference evidence="7 8" key="1">
    <citation type="submission" date="2016-02" db="EMBL/GenBank/DDBJ databases">
        <title>Band-tailed pigeon sequencing and assembly.</title>
        <authorList>
            <person name="Soares A.E."/>
            <person name="Novak B.J."/>
            <person name="Rice E.S."/>
            <person name="O'Connell B."/>
            <person name="Chang D."/>
            <person name="Weber S."/>
            <person name="Shapiro B."/>
        </authorList>
    </citation>
    <scope>NUCLEOTIDE SEQUENCE [LARGE SCALE GENOMIC DNA]</scope>
    <source>
        <strain evidence="7">BTP2013</strain>
        <tissue evidence="7">Blood</tissue>
    </source>
</reference>
<evidence type="ECO:0000256" key="4">
    <source>
        <dbReference type="PROSITE-ProRule" id="PRU00125"/>
    </source>
</evidence>
<dbReference type="GO" id="GO:0046872">
    <property type="term" value="F:metal ion binding"/>
    <property type="evidence" value="ECO:0007669"/>
    <property type="project" value="UniProtKB-KW"/>
</dbReference>
<dbReference type="AlphaFoldDB" id="A0A1V4JCK3"/>
<feature type="domain" description="LIM zinc-binding" evidence="6">
    <location>
        <begin position="128"/>
        <end position="188"/>
    </location>
</feature>
<dbReference type="Gene3D" id="2.10.110.10">
    <property type="entry name" value="Cysteine Rich Protein"/>
    <property type="match status" value="1"/>
</dbReference>
<dbReference type="EMBL" id="LSYS01008051">
    <property type="protein sequence ID" value="OPJ69918.1"/>
    <property type="molecule type" value="Genomic_DNA"/>
</dbReference>
<evidence type="ECO:0000256" key="1">
    <source>
        <dbReference type="ARBA" id="ARBA00022723"/>
    </source>
</evidence>
<feature type="compositionally biased region" description="Basic and acidic residues" evidence="5">
    <location>
        <begin position="54"/>
        <end position="64"/>
    </location>
</feature>
<sequence>MVEFRISCGRSRIASRIATLDFSRAKNEIQGSDSDRKNYRCEQKENVPPGAEDSVSRQDGDKVSGGENSLAFHSALLEDGNVGQNLESETEGQKNASTKQQNSGSKAAGQTDAPLPKAVKKFQLPMKETCVGCQKTVYPMERLLANKQVFHISCFRCSYCNSKLSTVQPDSKPEEVTAQQEVASHASPPECVSPVSAAKPLRTNSTSPSSAGAAPAVSLQEPRKLSYAEVCQKPPKEPPPVPVQPLREHRTNIVPPAKTEENGTAEKAPEKAHDKVEGRMKDYSGFRGNGPPRGAAGKIREQRRQFGRRSSPQGAPRRVGKEQYVPPRSPK</sequence>
<dbReference type="InterPro" id="IPR001781">
    <property type="entry name" value="Znf_LIM"/>
</dbReference>
<evidence type="ECO:0000256" key="3">
    <source>
        <dbReference type="ARBA" id="ARBA00023038"/>
    </source>
</evidence>
<dbReference type="OrthoDB" id="10046764at2759"/>
<evidence type="ECO:0000313" key="8">
    <source>
        <dbReference type="Proteomes" id="UP000190648"/>
    </source>
</evidence>
<feature type="compositionally biased region" description="Basic and acidic residues" evidence="5">
    <location>
        <begin position="267"/>
        <end position="284"/>
    </location>
</feature>
<evidence type="ECO:0000259" key="6">
    <source>
        <dbReference type="PROSITE" id="PS50023"/>
    </source>
</evidence>
<feature type="compositionally biased region" description="Basic and acidic residues" evidence="5">
    <location>
        <begin position="25"/>
        <end position="45"/>
    </location>
</feature>
<feature type="region of interest" description="Disordered" evidence="5">
    <location>
        <begin position="85"/>
        <end position="114"/>
    </location>
</feature>
<keyword evidence="3 4" id="KW-0440">LIM domain</keyword>
<dbReference type="PROSITE" id="PS50023">
    <property type="entry name" value="LIM_DOMAIN_2"/>
    <property type="match status" value="1"/>
</dbReference>
<name>A0A1V4JCK3_PATFA</name>
<feature type="region of interest" description="Disordered" evidence="5">
    <location>
        <begin position="168"/>
        <end position="331"/>
    </location>
</feature>
<dbReference type="SUPFAM" id="SSF57716">
    <property type="entry name" value="Glucocorticoid receptor-like (DNA-binding domain)"/>
    <property type="match status" value="1"/>
</dbReference>
<dbReference type="SMART" id="SM00132">
    <property type="entry name" value="LIM"/>
    <property type="match status" value="1"/>
</dbReference>
<proteinExistence type="predicted"/>
<gene>
    <name evidence="7" type="ORF">AV530_017550</name>
</gene>
<evidence type="ECO:0000256" key="5">
    <source>
        <dbReference type="SAM" id="MobiDB-lite"/>
    </source>
</evidence>
<keyword evidence="8" id="KW-1185">Reference proteome</keyword>